<feature type="region of interest" description="Disordered" evidence="1">
    <location>
        <begin position="70"/>
        <end position="126"/>
    </location>
</feature>
<evidence type="ECO:0000256" key="1">
    <source>
        <dbReference type="SAM" id="MobiDB-lite"/>
    </source>
</evidence>
<name>A0A7I7MLD8_9MYCO</name>
<reference evidence="2 3" key="1">
    <citation type="journal article" date="2019" name="Emerg. Microbes Infect.">
        <title>Comprehensive subspecies identification of 175 nontuberculous mycobacteria species based on 7547 genomic profiles.</title>
        <authorList>
            <person name="Matsumoto Y."/>
            <person name="Kinjo T."/>
            <person name="Motooka D."/>
            <person name="Nabeya D."/>
            <person name="Jung N."/>
            <person name="Uechi K."/>
            <person name="Horii T."/>
            <person name="Iida T."/>
            <person name="Fujita J."/>
            <person name="Nakamura S."/>
        </authorList>
    </citation>
    <scope>NUCLEOTIDE SEQUENCE [LARGE SCALE GENOMIC DNA]</scope>
    <source>
        <strain evidence="2 3">JCM 14233</strain>
    </source>
</reference>
<gene>
    <name evidence="2" type="ORF">MSHI_08920</name>
</gene>
<keyword evidence="3" id="KW-1185">Reference proteome</keyword>
<evidence type="ECO:0000313" key="3">
    <source>
        <dbReference type="Proteomes" id="UP000467236"/>
    </source>
</evidence>
<proteinExistence type="predicted"/>
<dbReference type="EMBL" id="AP022575">
    <property type="protein sequence ID" value="BBX72986.1"/>
    <property type="molecule type" value="Genomic_DNA"/>
</dbReference>
<dbReference type="KEGG" id="mshj:MSHI_08920"/>
<feature type="region of interest" description="Disordered" evidence="1">
    <location>
        <begin position="1"/>
        <end position="30"/>
    </location>
</feature>
<accession>A0A7I7MLD8</accession>
<organism evidence="2 3">
    <name type="scientific">Mycobacterium shinjukuense</name>
    <dbReference type="NCBI Taxonomy" id="398694"/>
    <lineage>
        <taxon>Bacteria</taxon>
        <taxon>Bacillati</taxon>
        <taxon>Actinomycetota</taxon>
        <taxon>Actinomycetes</taxon>
        <taxon>Mycobacteriales</taxon>
        <taxon>Mycobacteriaceae</taxon>
        <taxon>Mycobacterium</taxon>
    </lineage>
</organism>
<dbReference type="AlphaFoldDB" id="A0A7I7MLD8"/>
<sequence length="126" mass="13062">MRSDSLNGLSVRGGAKPPIQTGDRKPRHRNLGQLQLLRQVDSGEVDAGGAGVHVEAGDDARGAECAGITEQHPDVDDVGGSGRKAARPVEGTVTESGVAGSSWMSRPPRTVPSRKPPVSKTTLSNC</sequence>
<protein>
    <submittedName>
        <fullName evidence="2">Uncharacterized protein</fullName>
    </submittedName>
</protein>
<dbReference type="Proteomes" id="UP000467236">
    <property type="component" value="Chromosome"/>
</dbReference>
<evidence type="ECO:0000313" key="2">
    <source>
        <dbReference type="EMBL" id="BBX72986.1"/>
    </source>
</evidence>